<dbReference type="CDD" id="cd00077">
    <property type="entry name" value="HDc"/>
    <property type="match status" value="1"/>
</dbReference>
<dbReference type="Gene3D" id="2.40.50.140">
    <property type="entry name" value="Nucleic acid-binding proteins"/>
    <property type="match status" value="1"/>
</dbReference>
<dbReference type="PANTHER" id="PTHR37294:SF1">
    <property type="entry name" value="3'-5' EXORIBONUCLEASE YHAM"/>
    <property type="match status" value="1"/>
</dbReference>
<proteinExistence type="predicted"/>
<dbReference type="InterPro" id="IPR050798">
    <property type="entry name" value="YhaM_exoribonuc/phosphodiest"/>
</dbReference>
<dbReference type="GO" id="GO:0031125">
    <property type="term" value="P:rRNA 3'-end processing"/>
    <property type="evidence" value="ECO:0007669"/>
    <property type="project" value="TreeGrafter"/>
</dbReference>
<evidence type="ECO:0000256" key="2">
    <source>
        <dbReference type="SAM" id="MobiDB-lite"/>
    </source>
</evidence>
<dbReference type="GO" id="GO:0016787">
    <property type="term" value="F:hydrolase activity"/>
    <property type="evidence" value="ECO:0007669"/>
    <property type="project" value="UniProtKB-KW"/>
</dbReference>
<dbReference type="CDD" id="cd04492">
    <property type="entry name" value="YhaM_OBF_like"/>
    <property type="match status" value="1"/>
</dbReference>
<reference evidence="4 5" key="1">
    <citation type="submission" date="2016-11" db="EMBL/GenBank/DDBJ databases">
        <authorList>
            <person name="Varghese N."/>
            <person name="Submissions S."/>
        </authorList>
    </citation>
    <scope>NUCLEOTIDE SEQUENCE [LARGE SCALE GENOMIC DNA]</scope>
    <source>
        <strain evidence="4 5">DSM 17919</strain>
    </source>
</reference>
<dbReference type="Gene3D" id="1.10.3210.10">
    <property type="entry name" value="Hypothetical protein af1432"/>
    <property type="match status" value="1"/>
</dbReference>
<dbReference type="SMART" id="SM00471">
    <property type="entry name" value="HDc"/>
    <property type="match status" value="1"/>
</dbReference>
<feature type="region of interest" description="Disordered" evidence="2">
    <location>
        <begin position="323"/>
        <end position="358"/>
    </location>
</feature>
<feature type="domain" description="HD" evidence="3">
    <location>
        <begin position="168"/>
        <end position="287"/>
    </location>
</feature>
<evidence type="ECO:0000256" key="1">
    <source>
        <dbReference type="ARBA" id="ARBA00022801"/>
    </source>
</evidence>
<comment type="caution">
    <text evidence="4">The sequence shown here is derived from an EMBL/GenBank/DDBJ whole genome shotgun (WGS) entry which is preliminary data.</text>
</comment>
<dbReference type="SUPFAM" id="SSF109604">
    <property type="entry name" value="HD-domain/PDEase-like"/>
    <property type="match status" value="1"/>
</dbReference>
<accession>A0A8G2F9H1</accession>
<dbReference type="InterPro" id="IPR003607">
    <property type="entry name" value="HD/PDEase_dom"/>
</dbReference>
<dbReference type="InterPro" id="IPR006675">
    <property type="entry name" value="HDIG_dom"/>
</dbReference>
<protein>
    <submittedName>
        <fullName evidence="4">3'-5' exoribonuclease</fullName>
    </submittedName>
</protein>
<dbReference type="PANTHER" id="PTHR37294">
    <property type="entry name" value="3'-5' EXORIBONUCLEASE YHAM"/>
    <property type="match status" value="1"/>
</dbReference>
<dbReference type="InterPro" id="IPR012340">
    <property type="entry name" value="NA-bd_OB-fold"/>
</dbReference>
<gene>
    <name evidence="4" type="ORF">SAMN05660830_00166</name>
</gene>
<dbReference type="InterPro" id="IPR006674">
    <property type="entry name" value="HD_domain"/>
</dbReference>
<dbReference type="PROSITE" id="PS51831">
    <property type="entry name" value="HD"/>
    <property type="match status" value="1"/>
</dbReference>
<evidence type="ECO:0000259" key="3">
    <source>
        <dbReference type="PROSITE" id="PS51831"/>
    </source>
</evidence>
<organism evidence="4 5">
    <name type="scientific">Halodesulfovibrio aestuarii</name>
    <dbReference type="NCBI Taxonomy" id="126333"/>
    <lineage>
        <taxon>Bacteria</taxon>
        <taxon>Pseudomonadati</taxon>
        <taxon>Thermodesulfobacteriota</taxon>
        <taxon>Desulfovibrionia</taxon>
        <taxon>Desulfovibrionales</taxon>
        <taxon>Desulfovibrionaceae</taxon>
        <taxon>Halodesulfovibrio</taxon>
    </lineage>
</organism>
<dbReference type="NCBIfam" id="TIGR00277">
    <property type="entry name" value="HDIG"/>
    <property type="match status" value="1"/>
</dbReference>
<keyword evidence="1" id="KW-0378">Hydrolase</keyword>
<evidence type="ECO:0000313" key="4">
    <source>
        <dbReference type="EMBL" id="SHI50925.1"/>
    </source>
</evidence>
<name>A0A8G2F9H1_9BACT</name>
<dbReference type="AlphaFoldDB" id="A0A8G2F9H1"/>
<dbReference type="RefSeq" id="WP_020001305.1">
    <property type="nucleotide sequence ID" value="NZ_CP192219.1"/>
</dbReference>
<dbReference type="Pfam" id="PF01966">
    <property type="entry name" value="HD"/>
    <property type="match status" value="1"/>
</dbReference>
<dbReference type="EMBL" id="FQZR01000002">
    <property type="protein sequence ID" value="SHI50925.1"/>
    <property type="molecule type" value="Genomic_DNA"/>
</dbReference>
<dbReference type="Proteomes" id="UP000184001">
    <property type="component" value="Unassembled WGS sequence"/>
</dbReference>
<sequence length="358" mass="39726">MDLKKIQFIRDISNNDEVLSIFAITQATLAQARNGPYWRLELSDMTGSIGAKAWSPLAQQFPEIAAGQMLAVKGRASTYRDILDVNIEHMRILSPDDIAELDMGDFVAASEQHPDDMYTDLLALCASVFTYTPWLTFVESALADEEISIRFKSAIGAKNVHHAYLGGLLEHTLSVAQLCMKLCDQYPELDRQVLLAGAIFHDIGKAWELSAGLVKDYTDEGRLIGHINIGLEKVEPYLAVSGLPVELQMHFKHLILGHHGQREWGSPVLPATAEALVLHYADNIDAKLAQLRGLFSDFEYGDTGWTPYQNTLGRFIFKPKMTPPDPRQFFGENPLPTSPEGDVPPPEFSAGIPSDDDF</sequence>
<evidence type="ECO:0000313" key="5">
    <source>
        <dbReference type="Proteomes" id="UP000184001"/>
    </source>
</evidence>